<evidence type="ECO:0000256" key="20">
    <source>
        <dbReference type="ARBA" id="ARBA00049902"/>
    </source>
</evidence>
<keyword evidence="24" id="KW-1185">Reference proteome</keyword>
<keyword evidence="4" id="KW-0132">Cell division</keyword>
<evidence type="ECO:0000256" key="5">
    <source>
        <dbReference type="ARBA" id="ARBA00022676"/>
    </source>
</evidence>
<evidence type="ECO:0000256" key="14">
    <source>
        <dbReference type="ARBA" id="ARBA00032370"/>
    </source>
</evidence>
<keyword evidence="8" id="KW-0133">Cell shape</keyword>
<keyword evidence="13" id="KW-0961">Cell wall biogenesis/degradation</keyword>
<evidence type="ECO:0000256" key="19">
    <source>
        <dbReference type="ARBA" id="ARBA00044770"/>
    </source>
</evidence>
<sequence>MQRHRPDFLLFFLILCLVGGGLTMVYSASSVTAVTLYGQASYFFVRQCIWAGLGFILLFLFMKQSAQGLRRLTKPLFVVSLLLLVMVAIPHVGTSVNGARRWLDLGPINLQPSELASLAVILYSAYLLDKSQHHLMEFRRSMMPPLVIAFVVFMLIMLEPDLGTGMIIMGTVFSLLFLAGTPLRYLAALVAAGGLGIGLLILLEPYRLARLTVFLNPWKDAHGDGYQMIQAFYAFASGGWFGRGLGYGIGKYLWLPESHTDFIFAVIAEELGAIGAIALVTLFALYVWRGLWISLHVPDRFLSLTAGGITAMIGLSTFINLGAVTGILPVTGVPLPFISYGGSSLLIKLAASGMLLNISRYTRTGEVPEAAYTSPGPNRRPASG</sequence>
<dbReference type="InterPro" id="IPR001182">
    <property type="entry name" value="FtsW/RodA"/>
</dbReference>
<evidence type="ECO:0000256" key="7">
    <source>
        <dbReference type="ARBA" id="ARBA00022692"/>
    </source>
</evidence>
<evidence type="ECO:0000256" key="18">
    <source>
        <dbReference type="ARBA" id="ARBA00041418"/>
    </source>
</evidence>
<comment type="subcellular location">
    <subcellularLocation>
        <location evidence="1">Cell membrane</location>
        <topology evidence="1">Multi-pass membrane protein</topology>
    </subcellularLocation>
</comment>
<dbReference type="GO" id="GO:0032153">
    <property type="term" value="C:cell division site"/>
    <property type="evidence" value="ECO:0007669"/>
    <property type="project" value="TreeGrafter"/>
</dbReference>
<dbReference type="GO" id="GO:0009252">
    <property type="term" value="P:peptidoglycan biosynthetic process"/>
    <property type="evidence" value="ECO:0007669"/>
    <property type="project" value="UniProtKB-KW"/>
</dbReference>
<feature type="transmembrane region" description="Helical" evidence="22">
    <location>
        <begin position="262"/>
        <end position="288"/>
    </location>
</feature>
<proteinExistence type="inferred from homology"/>
<dbReference type="GO" id="GO:0015648">
    <property type="term" value="F:lipid-linked peptidoglycan transporter activity"/>
    <property type="evidence" value="ECO:0007669"/>
    <property type="project" value="TreeGrafter"/>
</dbReference>
<evidence type="ECO:0000256" key="15">
    <source>
        <dbReference type="ARBA" id="ARBA00033270"/>
    </source>
</evidence>
<dbReference type="KEGG" id="kyr:CVV65_03865"/>
<dbReference type="OrthoDB" id="9768187at2"/>
<evidence type="ECO:0000256" key="4">
    <source>
        <dbReference type="ARBA" id="ARBA00022618"/>
    </source>
</evidence>
<dbReference type="Pfam" id="PF01098">
    <property type="entry name" value="FTSW_RODA_SPOVE"/>
    <property type="match status" value="1"/>
</dbReference>
<evidence type="ECO:0000256" key="22">
    <source>
        <dbReference type="SAM" id="Phobius"/>
    </source>
</evidence>
<dbReference type="GO" id="GO:0005886">
    <property type="term" value="C:plasma membrane"/>
    <property type="evidence" value="ECO:0007669"/>
    <property type="project" value="UniProtKB-SubCell"/>
</dbReference>
<keyword evidence="9" id="KW-0573">Peptidoglycan synthesis</keyword>
<dbReference type="NCBIfam" id="TIGR02614">
    <property type="entry name" value="ftsW"/>
    <property type="match status" value="1"/>
</dbReference>
<dbReference type="RefSeq" id="WP_100667020.1">
    <property type="nucleotide sequence ID" value="NZ_CP024955.1"/>
</dbReference>
<feature type="transmembrane region" description="Helical" evidence="22">
    <location>
        <begin position="141"/>
        <end position="158"/>
    </location>
</feature>
<keyword evidence="5" id="KW-0328">Glycosyltransferase</keyword>
<dbReference type="GO" id="GO:0008360">
    <property type="term" value="P:regulation of cell shape"/>
    <property type="evidence" value="ECO:0007669"/>
    <property type="project" value="UniProtKB-KW"/>
</dbReference>
<dbReference type="GO" id="GO:0051301">
    <property type="term" value="P:cell division"/>
    <property type="evidence" value="ECO:0007669"/>
    <property type="project" value="UniProtKB-KW"/>
</dbReference>
<dbReference type="PROSITE" id="PS00428">
    <property type="entry name" value="FTSW_RODA_SPOVE"/>
    <property type="match status" value="1"/>
</dbReference>
<gene>
    <name evidence="23" type="primary">ftsW</name>
    <name evidence="23" type="ORF">CVV65_03865</name>
</gene>
<evidence type="ECO:0000256" key="17">
    <source>
        <dbReference type="ARBA" id="ARBA00041185"/>
    </source>
</evidence>
<evidence type="ECO:0000256" key="11">
    <source>
        <dbReference type="ARBA" id="ARBA00023136"/>
    </source>
</evidence>
<evidence type="ECO:0000256" key="1">
    <source>
        <dbReference type="ARBA" id="ARBA00004651"/>
    </source>
</evidence>
<evidence type="ECO:0000313" key="24">
    <source>
        <dbReference type="Proteomes" id="UP000231932"/>
    </source>
</evidence>
<accession>A0A2K8N6W6</accession>
<feature type="transmembrane region" description="Helical" evidence="22">
    <location>
        <begin position="43"/>
        <end position="62"/>
    </location>
</feature>
<evidence type="ECO:0000313" key="23">
    <source>
        <dbReference type="EMBL" id="ATY84192.1"/>
    </source>
</evidence>
<dbReference type="PANTHER" id="PTHR30474">
    <property type="entry name" value="CELL CYCLE PROTEIN"/>
    <property type="match status" value="1"/>
</dbReference>
<comment type="similarity">
    <text evidence="16">Belongs to the SEDS family. FtsW subfamily.</text>
</comment>
<dbReference type="GO" id="GO:0071555">
    <property type="term" value="P:cell wall organization"/>
    <property type="evidence" value="ECO:0007669"/>
    <property type="project" value="UniProtKB-KW"/>
</dbReference>
<keyword evidence="6" id="KW-0808">Transferase</keyword>
<dbReference type="EC" id="2.4.99.28" evidence="19"/>
<protein>
    <recommendedName>
        <fullName evidence="17">Probable peptidoglycan glycosyltransferase FtsW</fullName>
        <ecNumber evidence="19">2.4.99.28</ecNumber>
    </recommendedName>
    <alternativeName>
        <fullName evidence="18">Cell division protein FtsW</fullName>
    </alternativeName>
    <alternativeName>
        <fullName evidence="15">Cell wall polymerase</fullName>
    </alternativeName>
    <alternativeName>
        <fullName evidence="14">Peptidoglycan polymerase</fullName>
    </alternativeName>
</protein>
<dbReference type="InterPro" id="IPR013437">
    <property type="entry name" value="FtsW"/>
</dbReference>
<dbReference type="EMBL" id="CP024955">
    <property type="protein sequence ID" value="ATY84192.1"/>
    <property type="molecule type" value="Genomic_DNA"/>
</dbReference>
<feature type="transmembrane region" description="Helical" evidence="22">
    <location>
        <begin position="113"/>
        <end position="129"/>
    </location>
</feature>
<dbReference type="Proteomes" id="UP000231932">
    <property type="component" value="Chromosome"/>
</dbReference>
<evidence type="ECO:0000256" key="9">
    <source>
        <dbReference type="ARBA" id="ARBA00022984"/>
    </source>
</evidence>
<evidence type="ECO:0000256" key="6">
    <source>
        <dbReference type="ARBA" id="ARBA00022679"/>
    </source>
</evidence>
<keyword evidence="10 22" id="KW-1133">Transmembrane helix</keyword>
<feature type="transmembrane region" description="Helical" evidence="22">
    <location>
        <begin position="185"/>
        <end position="203"/>
    </location>
</feature>
<dbReference type="InterPro" id="IPR018365">
    <property type="entry name" value="Cell_cycle_FtsW-rel_CS"/>
</dbReference>
<feature type="transmembrane region" description="Helical" evidence="22">
    <location>
        <begin position="309"/>
        <end position="331"/>
    </location>
</feature>
<comment type="function">
    <text evidence="21">Peptidoglycan polymerase that is essential for cell division.</text>
</comment>
<comment type="pathway">
    <text evidence="2">Cell wall biogenesis; peptidoglycan biosynthesis.</text>
</comment>
<evidence type="ECO:0000256" key="21">
    <source>
        <dbReference type="ARBA" id="ARBA00049966"/>
    </source>
</evidence>
<dbReference type="PANTHER" id="PTHR30474:SF2">
    <property type="entry name" value="PEPTIDOGLYCAN GLYCOSYLTRANSFERASE FTSW-RELATED"/>
    <property type="match status" value="1"/>
</dbReference>
<dbReference type="AlphaFoldDB" id="A0A2K8N6W6"/>
<evidence type="ECO:0000256" key="12">
    <source>
        <dbReference type="ARBA" id="ARBA00023306"/>
    </source>
</evidence>
<keyword evidence="3" id="KW-1003">Cell membrane</keyword>
<keyword evidence="7 22" id="KW-0812">Transmembrane</keyword>
<evidence type="ECO:0000256" key="16">
    <source>
        <dbReference type="ARBA" id="ARBA00038053"/>
    </source>
</evidence>
<feature type="transmembrane region" description="Helical" evidence="22">
    <location>
        <begin position="164"/>
        <end position="180"/>
    </location>
</feature>
<evidence type="ECO:0000256" key="10">
    <source>
        <dbReference type="ARBA" id="ARBA00022989"/>
    </source>
</evidence>
<evidence type="ECO:0000256" key="3">
    <source>
        <dbReference type="ARBA" id="ARBA00022475"/>
    </source>
</evidence>
<comment type="catalytic activity">
    <reaction evidence="20">
        <text>[GlcNAc-(1-&gt;4)-Mur2Ac(oyl-L-Ala-gamma-D-Glu-L-Lys-D-Ala-D-Ala)](n)-di-trans,octa-cis-undecaprenyl diphosphate + beta-D-GlcNAc-(1-&gt;4)-Mur2Ac(oyl-L-Ala-gamma-D-Glu-L-Lys-D-Ala-D-Ala)-di-trans,octa-cis-undecaprenyl diphosphate = [GlcNAc-(1-&gt;4)-Mur2Ac(oyl-L-Ala-gamma-D-Glu-L-Lys-D-Ala-D-Ala)](n+1)-di-trans,octa-cis-undecaprenyl diphosphate + di-trans,octa-cis-undecaprenyl diphosphate + H(+)</text>
        <dbReference type="Rhea" id="RHEA:23708"/>
        <dbReference type="Rhea" id="RHEA-COMP:9602"/>
        <dbReference type="Rhea" id="RHEA-COMP:9603"/>
        <dbReference type="ChEBI" id="CHEBI:15378"/>
        <dbReference type="ChEBI" id="CHEBI:58405"/>
        <dbReference type="ChEBI" id="CHEBI:60033"/>
        <dbReference type="ChEBI" id="CHEBI:78435"/>
        <dbReference type="EC" id="2.4.99.28"/>
    </reaction>
</comment>
<evidence type="ECO:0000256" key="8">
    <source>
        <dbReference type="ARBA" id="ARBA00022960"/>
    </source>
</evidence>
<dbReference type="GO" id="GO:0008955">
    <property type="term" value="F:peptidoglycan glycosyltransferase activity"/>
    <property type="evidence" value="ECO:0007669"/>
    <property type="project" value="UniProtKB-EC"/>
</dbReference>
<reference evidence="24" key="1">
    <citation type="submission" date="2017-11" db="EMBL/GenBank/DDBJ databases">
        <title>Complete Genome Sequence of Kyrpidia sp. Strain EA-1, a thermophilic, hydrogen-oxidizing Bacterium, isolated from the Azores.</title>
        <authorList>
            <person name="Reiner J.E."/>
            <person name="Lapp C.J."/>
            <person name="Bunk B."/>
            <person name="Gescher J."/>
        </authorList>
    </citation>
    <scope>NUCLEOTIDE SEQUENCE [LARGE SCALE GENOMIC DNA]</scope>
    <source>
        <strain evidence="24">EA-1</strain>
    </source>
</reference>
<keyword evidence="12" id="KW-0131">Cell cycle</keyword>
<organism evidence="23 24">
    <name type="scientific">Kyrpidia spormannii</name>
    <dbReference type="NCBI Taxonomy" id="2055160"/>
    <lineage>
        <taxon>Bacteria</taxon>
        <taxon>Bacillati</taxon>
        <taxon>Bacillota</taxon>
        <taxon>Bacilli</taxon>
        <taxon>Bacillales</taxon>
        <taxon>Alicyclobacillaceae</taxon>
        <taxon>Kyrpidia</taxon>
    </lineage>
</organism>
<evidence type="ECO:0000256" key="2">
    <source>
        <dbReference type="ARBA" id="ARBA00004752"/>
    </source>
</evidence>
<evidence type="ECO:0000256" key="13">
    <source>
        <dbReference type="ARBA" id="ARBA00023316"/>
    </source>
</evidence>
<keyword evidence="11 22" id="KW-0472">Membrane</keyword>
<feature type="transmembrane region" description="Helical" evidence="22">
    <location>
        <begin position="74"/>
        <end position="93"/>
    </location>
</feature>
<name>A0A2K8N6W6_9BACL</name>